<feature type="domain" description="Beta-carotene isomerase D27-like C-terminal" evidence="1">
    <location>
        <begin position="159"/>
        <end position="238"/>
    </location>
</feature>
<gene>
    <name evidence="3" type="primary">LOC103716373</name>
</gene>
<dbReference type="PANTHER" id="PTHR33591:SF1">
    <property type="entry name" value="BETA-CAROTENE ISOMERASE D27, CHLOROPLASTIC"/>
    <property type="match status" value="1"/>
</dbReference>
<dbReference type="Proteomes" id="UP000228380">
    <property type="component" value="Chromosome 11"/>
</dbReference>
<accession>A0A8B8J9I8</accession>
<sequence length="264" mass="29749">MGYSLFLFPYGGLRALPTKGKLVQRTESGHPVPALKLKPPSSVVAVMVEPKKVVGGAAPVEEKTVYKDNWFDRLAIHHLSEMLQVTTGMRNKKKGYESLVEAASMVMRSYDAKRQQELVIQALNKAFPGFMLKMIKFVLPSSKFSREYFATFTTIFFSWLVGRCEVRESEVQGKIEKSVVYIYKCRLLESTNCVGMCTNLCKIPSQRFIKDSLGMPINMVPNFEDMSCEMIFGQNPPEDDPALKQPCYRTSCIAKQTHGVKCSS</sequence>
<dbReference type="GO" id="GO:1901601">
    <property type="term" value="P:strigolactone biosynthetic process"/>
    <property type="evidence" value="ECO:0007669"/>
    <property type="project" value="TreeGrafter"/>
</dbReference>
<dbReference type="GO" id="GO:0016859">
    <property type="term" value="F:cis-trans isomerase activity"/>
    <property type="evidence" value="ECO:0007669"/>
    <property type="project" value="TreeGrafter"/>
</dbReference>
<reference evidence="3" key="2">
    <citation type="submission" date="2025-08" db="UniProtKB">
        <authorList>
            <consortium name="RefSeq"/>
        </authorList>
    </citation>
    <scope>IDENTIFICATION</scope>
    <source>
        <tissue evidence="3">Young leaves</tissue>
    </source>
</reference>
<dbReference type="GO" id="GO:0009536">
    <property type="term" value="C:plastid"/>
    <property type="evidence" value="ECO:0007669"/>
    <property type="project" value="TreeGrafter"/>
</dbReference>
<dbReference type="KEGG" id="pda:103716373"/>
<dbReference type="Pfam" id="PF13225">
    <property type="entry name" value="D27-like_C"/>
    <property type="match status" value="1"/>
</dbReference>
<name>A0A8B8J9I8_PHODC</name>
<dbReference type="InterPro" id="IPR038938">
    <property type="entry name" value="D27-like"/>
</dbReference>
<reference evidence="2" key="1">
    <citation type="journal article" date="2019" name="Nat. Commun.">
        <title>Genome-wide association mapping of date palm fruit traits.</title>
        <authorList>
            <person name="Hazzouri K.M."/>
            <person name="Gros-Balthazard M."/>
            <person name="Flowers J.M."/>
            <person name="Copetti D."/>
            <person name="Lemansour A."/>
            <person name="Lebrun M."/>
            <person name="Masmoudi K."/>
            <person name="Ferrand S."/>
            <person name="Dhar M.I."/>
            <person name="Fresquez Z.A."/>
            <person name="Rosas U."/>
            <person name="Zhang J."/>
            <person name="Talag J."/>
            <person name="Lee S."/>
            <person name="Kudrna D."/>
            <person name="Powell R.F."/>
            <person name="Leitch I.J."/>
            <person name="Krueger R.R."/>
            <person name="Wing R.A."/>
            <person name="Amiri K.M.A."/>
            <person name="Purugganan M.D."/>
        </authorList>
    </citation>
    <scope>NUCLEOTIDE SEQUENCE [LARGE SCALE GENOMIC DNA]</scope>
    <source>
        <strain evidence="2">cv. Khalas</strain>
    </source>
</reference>
<proteinExistence type="predicted"/>
<dbReference type="PANTHER" id="PTHR33591">
    <property type="entry name" value="BETA-CAROTENE ISOMERASE D27"/>
    <property type="match status" value="1"/>
</dbReference>
<dbReference type="GeneID" id="103716373"/>
<protein>
    <submittedName>
        <fullName evidence="3">Beta-carotene isomerase D27, chloroplastic-like</fullName>
    </submittedName>
</protein>
<organism evidence="2 3">
    <name type="scientific">Phoenix dactylifera</name>
    <name type="common">Date palm</name>
    <dbReference type="NCBI Taxonomy" id="42345"/>
    <lineage>
        <taxon>Eukaryota</taxon>
        <taxon>Viridiplantae</taxon>
        <taxon>Streptophyta</taxon>
        <taxon>Embryophyta</taxon>
        <taxon>Tracheophyta</taxon>
        <taxon>Spermatophyta</taxon>
        <taxon>Magnoliopsida</taxon>
        <taxon>Liliopsida</taxon>
        <taxon>Arecaceae</taxon>
        <taxon>Coryphoideae</taxon>
        <taxon>Phoeniceae</taxon>
        <taxon>Phoenix</taxon>
    </lineage>
</organism>
<dbReference type="RefSeq" id="XP_026663993.1">
    <property type="nucleotide sequence ID" value="XM_026808192.2"/>
</dbReference>
<dbReference type="AlphaFoldDB" id="A0A8B8J9I8"/>
<dbReference type="GO" id="GO:0005506">
    <property type="term" value="F:iron ion binding"/>
    <property type="evidence" value="ECO:0007669"/>
    <property type="project" value="InterPro"/>
</dbReference>
<dbReference type="InterPro" id="IPR025114">
    <property type="entry name" value="D27-like_C"/>
</dbReference>
<evidence type="ECO:0000259" key="1">
    <source>
        <dbReference type="Pfam" id="PF13225"/>
    </source>
</evidence>
<keyword evidence="2" id="KW-1185">Reference proteome</keyword>
<evidence type="ECO:0000313" key="2">
    <source>
        <dbReference type="Proteomes" id="UP000228380"/>
    </source>
</evidence>
<evidence type="ECO:0000313" key="3">
    <source>
        <dbReference type="RefSeq" id="XP_026663993.1"/>
    </source>
</evidence>
<dbReference type="OrthoDB" id="416096at2759"/>